<evidence type="ECO:0000313" key="2">
    <source>
        <dbReference type="EMBL" id="KAF5810326.1"/>
    </source>
</evidence>
<accession>A0A9K3J7P8</accession>
<organism evidence="2 3">
    <name type="scientific">Helianthus annuus</name>
    <name type="common">Common sunflower</name>
    <dbReference type="NCBI Taxonomy" id="4232"/>
    <lineage>
        <taxon>Eukaryota</taxon>
        <taxon>Viridiplantae</taxon>
        <taxon>Streptophyta</taxon>
        <taxon>Embryophyta</taxon>
        <taxon>Tracheophyta</taxon>
        <taxon>Spermatophyta</taxon>
        <taxon>Magnoliopsida</taxon>
        <taxon>eudicotyledons</taxon>
        <taxon>Gunneridae</taxon>
        <taxon>Pentapetalae</taxon>
        <taxon>asterids</taxon>
        <taxon>campanulids</taxon>
        <taxon>Asterales</taxon>
        <taxon>Asteraceae</taxon>
        <taxon>Asteroideae</taxon>
        <taxon>Heliantheae alliance</taxon>
        <taxon>Heliantheae</taxon>
        <taxon>Helianthus</taxon>
    </lineage>
</organism>
<dbReference type="PANTHER" id="PTHR23315:SF7">
    <property type="entry name" value="U-BOX DOMAIN-CONTAINING PROTEIN 4"/>
    <property type="match status" value="1"/>
</dbReference>
<keyword evidence="3" id="KW-1185">Reference proteome</keyword>
<dbReference type="InterPro" id="IPR011989">
    <property type="entry name" value="ARM-like"/>
</dbReference>
<dbReference type="EMBL" id="MNCJ02000319">
    <property type="protein sequence ID" value="KAF5810326.1"/>
    <property type="molecule type" value="Genomic_DNA"/>
</dbReference>
<keyword evidence="1" id="KW-0833">Ubl conjugation pathway</keyword>
<dbReference type="PANTHER" id="PTHR23315">
    <property type="entry name" value="U BOX DOMAIN-CONTAINING"/>
    <property type="match status" value="1"/>
</dbReference>
<evidence type="ECO:0000313" key="3">
    <source>
        <dbReference type="Proteomes" id="UP000215914"/>
    </source>
</evidence>
<reference evidence="2" key="1">
    <citation type="journal article" date="2017" name="Nature">
        <title>The sunflower genome provides insights into oil metabolism, flowering and Asterid evolution.</title>
        <authorList>
            <person name="Badouin H."/>
            <person name="Gouzy J."/>
            <person name="Grassa C.J."/>
            <person name="Murat F."/>
            <person name="Staton S.E."/>
            <person name="Cottret L."/>
            <person name="Lelandais-Briere C."/>
            <person name="Owens G.L."/>
            <person name="Carrere S."/>
            <person name="Mayjonade B."/>
            <person name="Legrand L."/>
            <person name="Gill N."/>
            <person name="Kane N.C."/>
            <person name="Bowers J.E."/>
            <person name="Hubner S."/>
            <person name="Bellec A."/>
            <person name="Berard A."/>
            <person name="Berges H."/>
            <person name="Blanchet N."/>
            <person name="Boniface M.C."/>
            <person name="Brunel D."/>
            <person name="Catrice O."/>
            <person name="Chaidir N."/>
            <person name="Claudel C."/>
            <person name="Donnadieu C."/>
            <person name="Faraut T."/>
            <person name="Fievet G."/>
            <person name="Helmstetter N."/>
            <person name="King M."/>
            <person name="Knapp S.J."/>
            <person name="Lai Z."/>
            <person name="Le Paslier M.C."/>
            <person name="Lippi Y."/>
            <person name="Lorenzon L."/>
            <person name="Mandel J.R."/>
            <person name="Marage G."/>
            <person name="Marchand G."/>
            <person name="Marquand E."/>
            <person name="Bret-Mestries E."/>
            <person name="Morien E."/>
            <person name="Nambeesan S."/>
            <person name="Nguyen T."/>
            <person name="Pegot-Espagnet P."/>
            <person name="Pouilly N."/>
            <person name="Raftis F."/>
            <person name="Sallet E."/>
            <person name="Schiex T."/>
            <person name="Thomas J."/>
            <person name="Vandecasteele C."/>
            <person name="Vares D."/>
            <person name="Vear F."/>
            <person name="Vautrin S."/>
            <person name="Crespi M."/>
            <person name="Mangin B."/>
            <person name="Burke J.M."/>
            <person name="Salse J."/>
            <person name="Munos S."/>
            <person name="Vincourt P."/>
            <person name="Rieseberg L.H."/>
            <person name="Langlade N.B."/>
        </authorList>
    </citation>
    <scope>NUCLEOTIDE SEQUENCE</scope>
    <source>
        <tissue evidence="2">Leaves</tissue>
    </source>
</reference>
<evidence type="ECO:0000256" key="1">
    <source>
        <dbReference type="ARBA" id="ARBA00022786"/>
    </source>
</evidence>
<dbReference type="Gramene" id="mRNA:HanXRQr2_Chr04g0168081">
    <property type="protein sequence ID" value="CDS:HanXRQr2_Chr04g0168081.1"/>
    <property type="gene ID" value="HanXRQr2_Chr04g0168081"/>
</dbReference>
<gene>
    <name evidence="2" type="ORF">HanXRQr2_Chr04g0168081</name>
</gene>
<proteinExistence type="predicted"/>
<dbReference type="AlphaFoldDB" id="A0A9K3J7P8"/>
<reference evidence="2" key="2">
    <citation type="submission" date="2020-06" db="EMBL/GenBank/DDBJ databases">
        <title>Helianthus annuus Genome sequencing and assembly Release 2.</title>
        <authorList>
            <person name="Gouzy J."/>
            <person name="Langlade N."/>
            <person name="Munos S."/>
        </authorList>
    </citation>
    <scope>NUCLEOTIDE SEQUENCE</scope>
    <source>
        <tissue evidence="2">Leaves</tissue>
    </source>
</reference>
<comment type="caution">
    <text evidence="2">The sequence shown here is derived from an EMBL/GenBank/DDBJ whole genome shotgun (WGS) entry which is preliminary data.</text>
</comment>
<dbReference type="Proteomes" id="UP000215914">
    <property type="component" value="Unassembled WGS sequence"/>
</dbReference>
<dbReference type="SUPFAM" id="SSF48371">
    <property type="entry name" value="ARM repeat"/>
    <property type="match status" value="1"/>
</dbReference>
<protein>
    <submittedName>
        <fullName evidence="2">Armadillo-like helical protein</fullName>
    </submittedName>
</protein>
<name>A0A9K3J7P8_HELAN</name>
<dbReference type="Gene3D" id="1.25.10.10">
    <property type="entry name" value="Leucine-rich Repeat Variant"/>
    <property type="match status" value="1"/>
</dbReference>
<sequence>MIMEWSCKNNGGPFELFVNEVVAEIQKKKISGYTENINSINPMDKRRTALMLRALTHFNEAHCLHLAYPVTVYNIVKVLVQHEHNDEEFEEDLHYTVYHIAVHEANRGVLCEYTMLILFLINGLEHGKPDTIRKICASTIRELSYVRDNQEKLGQSGAVKTFIGVLKRRDSLIQNDAAKSLLYLCENPKNTERILVEGGVELLYEWISSKELVVEVVKLLVKITENALVCLRWRNINGIRLLFSTLKDDDCAKETKLDFLDCLINVCGLDPNSRMDMRGDDNLVAFILELGKSKEHLVKVKARELMNKINNRAKY</sequence>
<dbReference type="InterPro" id="IPR016024">
    <property type="entry name" value="ARM-type_fold"/>
</dbReference>